<dbReference type="CDD" id="cd03801">
    <property type="entry name" value="GT4_PimA-like"/>
    <property type="match status" value="1"/>
</dbReference>
<reference evidence="6" key="1">
    <citation type="journal article" date="2019" name="Int. J. Syst. Evol. Microbiol.">
        <title>The Global Catalogue of Microorganisms (GCM) 10K type strain sequencing project: providing services to taxonomists for standard genome sequencing and annotation.</title>
        <authorList>
            <consortium name="The Broad Institute Genomics Platform"/>
            <consortium name="The Broad Institute Genome Sequencing Center for Infectious Disease"/>
            <person name="Wu L."/>
            <person name="Ma J."/>
        </authorList>
    </citation>
    <scope>NUCLEOTIDE SEQUENCE [LARGE SCALE GENOMIC DNA]</scope>
    <source>
        <strain evidence="6">JCM 17130</strain>
    </source>
</reference>
<dbReference type="Pfam" id="PF00534">
    <property type="entry name" value="Glycos_transf_1"/>
    <property type="match status" value="1"/>
</dbReference>
<name>A0ABW4L034_9MICO</name>
<feature type="domain" description="Glycosyltransferase subfamily 4-like N-terminal" evidence="4">
    <location>
        <begin position="32"/>
        <end position="225"/>
    </location>
</feature>
<gene>
    <name evidence="5" type="ORF">ACFSE6_02975</name>
</gene>
<dbReference type="GO" id="GO:0016757">
    <property type="term" value="F:glycosyltransferase activity"/>
    <property type="evidence" value="ECO:0007669"/>
    <property type="project" value="UniProtKB-KW"/>
</dbReference>
<proteinExistence type="predicted"/>
<dbReference type="InterPro" id="IPR001296">
    <property type="entry name" value="Glyco_trans_1"/>
</dbReference>
<dbReference type="Proteomes" id="UP001597277">
    <property type="component" value="Unassembled WGS sequence"/>
</dbReference>
<feature type="domain" description="Glycosyl transferase family 1" evidence="3">
    <location>
        <begin position="236"/>
        <end position="340"/>
    </location>
</feature>
<comment type="caution">
    <text evidence="5">The sequence shown here is derived from an EMBL/GenBank/DDBJ whole genome shotgun (WGS) entry which is preliminary data.</text>
</comment>
<organism evidence="5 6">
    <name type="scientific">Georgenia deserti</name>
    <dbReference type="NCBI Taxonomy" id="2093781"/>
    <lineage>
        <taxon>Bacteria</taxon>
        <taxon>Bacillati</taxon>
        <taxon>Actinomycetota</taxon>
        <taxon>Actinomycetes</taxon>
        <taxon>Micrococcales</taxon>
        <taxon>Bogoriellaceae</taxon>
        <taxon>Georgenia</taxon>
    </lineage>
</organism>
<dbReference type="InterPro" id="IPR050194">
    <property type="entry name" value="Glycosyltransferase_grp1"/>
</dbReference>
<evidence type="ECO:0000313" key="6">
    <source>
        <dbReference type="Proteomes" id="UP001597277"/>
    </source>
</evidence>
<dbReference type="PANTHER" id="PTHR45947">
    <property type="entry name" value="SULFOQUINOVOSYL TRANSFERASE SQD2"/>
    <property type="match status" value="1"/>
</dbReference>
<keyword evidence="1 5" id="KW-0328">Glycosyltransferase</keyword>
<keyword evidence="6" id="KW-1185">Reference proteome</keyword>
<dbReference type="EC" id="2.4.-.-" evidence="5"/>
<evidence type="ECO:0000313" key="5">
    <source>
        <dbReference type="EMBL" id="MFD1716783.1"/>
    </source>
</evidence>
<dbReference type="Pfam" id="PF13439">
    <property type="entry name" value="Glyco_transf_4"/>
    <property type="match status" value="1"/>
</dbReference>
<dbReference type="PANTHER" id="PTHR45947:SF13">
    <property type="entry name" value="TRANSFERASE"/>
    <property type="match status" value="1"/>
</dbReference>
<sequence length="429" mass="45106">MPIPGDRPRPRLSRRERAHVALVCDYSLAYLGGAQTALLQEAAALAAAGVRVTVVTPSSPHVWSRVRPHPAVRHLRVPPMAHVPGLDLPVVTEGRRLRRDLAGFLRRRGVDVVHLHSEFGLAAAAARAAEACGVPVVHTVHTFFWRGPDRGGHLLAPALRAAFRAATGLRPGRGPLAERPADSALRHMTLATARLADVVISPSAHQARHLRAAGLPAVSVLANVVTGAAAAEPLTHVSGPLRVLWVGRCVPEKRILPFVRAVLDAVARAGQGRLAVTVVGEGAQLAQAQDMAAGCDALTFLGRRPHAEVAHLLAQSHLLALSSSGFDNQPMTIAEAVTARRGVLYCDPALSEGLSGSGILSGPEPAELAATLTDLVRHPERVIEASRGAQAAGEVFTAERHVAGLQEIYAAASWSRNRRIAAAAAAGRS</sequence>
<evidence type="ECO:0000256" key="1">
    <source>
        <dbReference type="ARBA" id="ARBA00022676"/>
    </source>
</evidence>
<accession>A0ABW4L034</accession>
<evidence type="ECO:0000256" key="2">
    <source>
        <dbReference type="ARBA" id="ARBA00022679"/>
    </source>
</evidence>
<dbReference type="RefSeq" id="WP_388002208.1">
    <property type="nucleotide sequence ID" value="NZ_JBHUEE010000001.1"/>
</dbReference>
<dbReference type="InterPro" id="IPR028098">
    <property type="entry name" value="Glyco_trans_4-like_N"/>
</dbReference>
<dbReference type="Gene3D" id="3.40.50.2000">
    <property type="entry name" value="Glycogen Phosphorylase B"/>
    <property type="match status" value="2"/>
</dbReference>
<dbReference type="SUPFAM" id="SSF53756">
    <property type="entry name" value="UDP-Glycosyltransferase/glycogen phosphorylase"/>
    <property type="match status" value="1"/>
</dbReference>
<evidence type="ECO:0000259" key="3">
    <source>
        <dbReference type="Pfam" id="PF00534"/>
    </source>
</evidence>
<dbReference type="EMBL" id="JBHUEE010000001">
    <property type="protein sequence ID" value="MFD1716783.1"/>
    <property type="molecule type" value="Genomic_DNA"/>
</dbReference>
<keyword evidence="2 5" id="KW-0808">Transferase</keyword>
<evidence type="ECO:0000259" key="4">
    <source>
        <dbReference type="Pfam" id="PF13439"/>
    </source>
</evidence>
<protein>
    <submittedName>
        <fullName evidence="5">Glycosyltransferase family 4 protein</fullName>
        <ecNumber evidence="5">2.4.-.-</ecNumber>
    </submittedName>
</protein>